<sequence length="169" mass="18859">MTFHELLIDLSERPLYVLDQIANKHLSVERANAHLGGHPNSIVWLLWHTGRELDMQLIELSGGQQVWTRGEFAQRTGLGSTGDPMGYGHSEAEARAMRVETQDQLEALLDYVRQSLTATRAYTAQLSAVEAKKLIDANVTFGVRLISIIDDAIQHLAQIQYVLGAPELR</sequence>
<dbReference type="SUPFAM" id="SSF109854">
    <property type="entry name" value="DinB/YfiT-like putative metalloenzymes"/>
    <property type="match status" value="1"/>
</dbReference>
<proteinExistence type="predicted"/>
<dbReference type="AlphaFoldDB" id="A0A3G6IXU5"/>
<gene>
    <name evidence="1" type="ORF">CGERO_00225</name>
</gene>
<evidence type="ECO:0000313" key="1">
    <source>
        <dbReference type="EMBL" id="AZA10383.1"/>
    </source>
</evidence>
<dbReference type="OrthoDB" id="2363925at2"/>
<dbReference type="KEGG" id="cgk:CGERO_00225"/>
<keyword evidence="2" id="KW-1185">Reference proteome</keyword>
<name>A0A3G6IXU5_9CORY</name>
<dbReference type="RefSeq" id="WP_123932675.1">
    <property type="nucleotide sequence ID" value="NZ_CP033897.1"/>
</dbReference>
<dbReference type="Proteomes" id="UP000271587">
    <property type="component" value="Chromosome"/>
</dbReference>
<evidence type="ECO:0000313" key="2">
    <source>
        <dbReference type="Proteomes" id="UP000271587"/>
    </source>
</evidence>
<dbReference type="Gene3D" id="1.20.120.450">
    <property type="entry name" value="dinb family like domain"/>
    <property type="match status" value="1"/>
</dbReference>
<organism evidence="1 2">
    <name type="scientific">Corynebacterium gerontici</name>
    <dbReference type="NCBI Taxonomy" id="2079234"/>
    <lineage>
        <taxon>Bacteria</taxon>
        <taxon>Bacillati</taxon>
        <taxon>Actinomycetota</taxon>
        <taxon>Actinomycetes</taxon>
        <taxon>Mycobacteriales</taxon>
        <taxon>Corynebacteriaceae</taxon>
        <taxon>Corynebacterium</taxon>
    </lineage>
</organism>
<dbReference type="InterPro" id="IPR034660">
    <property type="entry name" value="DinB/YfiT-like"/>
</dbReference>
<protein>
    <submittedName>
        <fullName evidence="1">Uncharacterized protein</fullName>
    </submittedName>
</protein>
<accession>A0A3G6IXU5</accession>
<reference evidence="1 2" key="1">
    <citation type="submission" date="2018-11" db="EMBL/GenBank/DDBJ databases">
        <authorList>
            <person name="Kleinhagauer T."/>
            <person name="Glaeser S.P."/>
            <person name="Spergser J."/>
            <person name="Ruckert C."/>
            <person name="Kaempfer P."/>
            <person name="Busse H.-J."/>
        </authorList>
    </citation>
    <scope>NUCLEOTIDE SEQUENCE [LARGE SCALE GENOMIC DNA]</scope>
    <source>
        <strain evidence="1 2">W8</strain>
    </source>
</reference>
<dbReference type="EMBL" id="CP033897">
    <property type="protein sequence ID" value="AZA10383.1"/>
    <property type="molecule type" value="Genomic_DNA"/>
</dbReference>